<feature type="region of interest" description="Disordered" evidence="1">
    <location>
        <begin position="69"/>
        <end position="118"/>
    </location>
</feature>
<dbReference type="AlphaFoldDB" id="A0A9D4TA96"/>
<name>A0A9D4TA96_RHISA</name>
<feature type="compositionally biased region" description="Polar residues" evidence="1">
    <location>
        <begin position="213"/>
        <end position="227"/>
    </location>
</feature>
<feature type="region of interest" description="Disordered" evidence="1">
    <location>
        <begin position="466"/>
        <end position="495"/>
    </location>
</feature>
<feature type="region of interest" description="Disordered" evidence="1">
    <location>
        <begin position="177"/>
        <end position="196"/>
    </location>
</feature>
<protein>
    <submittedName>
        <fullName evidence="2">Uncharacterized protein</fullName>
    </submittedName>
</protein>
<evidence type="ECO:0000256" key="1">
    <source>
        <dbReference type="SAM" id="MobiDB-lite"/>
    </source>
</evidence>
<feature type="compositionally biased region" description="Polar residues" evidence="1">
    <location>
        <begin position="75"/>
        <end position="87"/>
    </location>
</feature>
<evidence type="ECO:0000313" key="2">
    <source>
        <dbReference type="EMBL" id="KAH7983746.1"/>
    </source>
</evidence>
<reference evidence="2" key="2">
    <citation type="submission" date="2021-09" db="EMBL/GenBank/DDBJ databases">
        <authorList>
            <person name="Jia N."/>
            <person name="Wang J."/>
            <person name="Shi W."/>
            <person name="Du L."/>
            <person name="Sun Y."/>
            <person name="Zhan W."/>
            <person name="Jiang J."/>
            <person name="Wang Q."/>
            <person name="Zhang B."/>
            <person name="Ji P."/>
            <person name="Sakyi L.B."/>
            <person name="Cui X."/>
            <person name="Yuan T."/>
            <person name="Jiang B."/>
            <person name="Yang W."/>
            <person name="Lam T.T.-Y."/>
            <person name="Chang Q."/>
            <person name="Ding S."/>
            <person name="Wang X."/>
            <person name="Zhu J."/>
            <person name="Ruan X."/>
            <person name="Zhao L."/>
            <person name="Wei J."/>
            <person name="Que T."/>
            <person name="Du C."/>
            <person name="Cheng J."/>
            <person name="Dai P."/>
            <person name="Han X."/>
            <person name="Huang E."/>
            <person name="Gao Y."/>
            <person name="Liu J."/>
            <person name="Shao H."/>
            <person name="Ye R."/>
            <person name="Li L."/>
            <person name="Wei W."/>
            <person name="Wang X."/>
            <person name="Wang C."/>
            <person name="Huo Q."/>
            <person name="Li W."/>
            <person name="Guo W."/>
            <person name="Chen H."/>
            <person name="Chen S."/>
            <person name="Zhou L."/>
            <person name="Zhou L."/>
            <person name="Ni X."/>
            <person name="Tian J."/>
            <person name="Zhou Y."/>
            <person name="Sheng Y."/>
            <person name="Liu T."/>
            <person name="Pan Y."/>
            <person name="Xia L."/>
            <person name="Li J."/>
            <person name="Zhao F."/>
            <person name="Cao W."/>
        </authorList>
    </citation>
    <scope>NUCLEOTIDE SEQUENCE</scope>
    <source>
        <strain evidence="2">Rsan-2018</strain>
        <tissue evidence="2">Larvae</tissue>
    </source>
</reference>
<reference evidence="2" key="1">
    <citation type="journal article" date="2020" name="Cell">
        <title>Large-Scale Comparative Analyses of Tick Genomes Elucidate Their Genetic Diversity and Vector Capacities.</title>
        <authorList>
            <consortium name="Tick Genome and Microbiome Consortium (TIGMIC)"/>
            <person name="Jia N."/>
            <person name="Wang J."/>
            <person name="Shi W."/>
            <person name="Du L."/>
            <person name="Sun Y."/>
            <person name="Zhan W."/>
            <person name="Jiang J.F."/>
            <person name="Wang Q."/>
            <person name="Zhang B."/>
            <person name="Ji P."/>
            <person name="Bell-Sakyi L."/>
            <person name="Cui X.M."/>
            <person name="Yuan T.T."/>
            <person name="Jiang B.G."/>
            <person name="Yang W.F."/>
            <person name="Lam T.T."/>
            <person name="Chang Q.C."/>
            <person name="Ding S.J."/>
            <person name="Wang X.J."/>
            <person name="Zhu J.G."/>
            <person name="Ruan X.D."/>
            <person name="Zhao L."/>
            <person name="Wei J.T."/>
            <person name="Ye R.Z."/>
            <person name="Que T.C."/>
            <person name="Du C.H."/>
            <person name="Zhou Y.H."/>
            <person name="Cheng J.X."/>
            <person name="Dai P.F."/>
            <person name="Guo W.B."/>
            <person name="Han X.H."/>
            <person name="Huang E.J."/>
            <person name="Li L.F."/>
            <person name="Wei W."/>
            <person name="Gao Y.C."/>
            <person name="Liu J.Z."/>
            <person name="Shao H.Z."/>
            <person name="Wang X."/>
            <person name="Wang C.C."/>
            <person name="Yang T.C."/>
            <person name="Huo Q.B."/>
            <person name="Li W."/>
            <person name="Chen H.Y."/>
            <person name="Chen S.E."/>
            <person name="Zhou L.G."/>
            <person name="Ni X.B."/>
            <person name="Tian J.H."/>
            <person name="Sheng Y."/>
            <person name="Liu T."/>
            <person name="Pan Y.S."/>
            <person name="Xia L.Y."/>
            <person name="Li J."/>
            <person name="Zhao F."/>
            <person name="Cao W.C."/>
        </authorList>
    </citation>
    <scope>NUCLEOTIDE SEQUENCE</scope>
    <source>
        <strain evidence="2">Rsan-2018</strain>
    </source>
</reference>
<dbReference type="EMBL" id="JABSTV010001245">
    <property type="protein sequence ID" value="KAH7983746.1"/>
    <property type="molecule type" value="Genomic_DNA"/>
</dbReference>
<feature type="compositionally biased region" description="Basic and acidic residues" evidence="1">
    <location>
        <begin position="336"/>
        <end position="345"/>
    </location>
</feature>
<proteinExistence type="predicted"/>
<dbReference type="Proteomes" id="UP000821837">
    <property type="component" value="Chromosome 1"/>
</dbReference>
<keyword evidence="3" id="KW-1185">Reference proteome</keyword>
<organism evidence="2 3">
    <name type="scientific">Rhipicephalus sanguineus</name>
    <name type="common">Brown dog tick</name>
    <name type="synonym">Ixodes sanguineus</name>
    <dbReference type="NCBI Taxonomy" id="34632"/>
    <lineage>
        <taxon>Eukaryota</taxon>
        <taxon>Metazoa</taxon>
        <taxon>Ecdysozoa</taxon>
        <taxon>Arthropoda</taxon>
        <taxon>Chelicerata</taxon>
        <taxon>Arachnida</taxon>
        <taxon>Acari</taxon>
        <taxon>Parasitiformes</taxon>
        <taxon>Ixodida</taxon>
        <taxon>Ixodoidea</taxon>
        <taxon>Ixodidae</taxon>
        <taxon>Rhipicephalinae</taxon>
        <taxon>Rhipicephalus</taxon>
        <taxon>Rhipicephalus</taxon>
    </lineage>
</organism>
<sequence>MPQWDGAASFQPPQYPPQQQPQSNSQEGWPSLPTAAANGSTAGSAVRYGQEENYWNWNIHQESTAVAGGDGMMSASMQSWNSGSWSAPQPEMASAGPQSWTGGGGAQPPDPTGVGGGTNLHEAAVAPVTSDGTYHHPSLYTGAPQFVPPQGGQQYGSGGVVTEGTGPQEGWVAPPWGGDTSQWPSGHEQQQQCDSVQAQWQWKEGMPAEGWQSADNQWQGYDSQVGSTPVAGQYEGSSLAAYNPPDDSLHCQEQQQQLHEQGPPSTAGDTAASDVSVPAYPSNFAADSQDGSQGTVGSLHQPSHQYVESGDEGTMSMFFQDGGGASVYEEGMAAAEESREGHSTHDLQVAQEHAEEQPASLGIESHEQEVAATEMPEDGAAVTIGKRETVLEVVCVPCSDESVNQEVPDLVFRPEPQEAMPLHMEGSGPSSEEGACAVAVTPGAECGAQCPAPSKKAVIRARQGGPFKPPVLIRQGSAETEGSKAAEGATSSSKSVQLYSGAVANMPERYLKQQKLR</sequence>
<accession>A0A9D4TA96</accession>
<feature type="compositionally biased region" description="Polar residues" evidence="1">
    <location>
        <begin position="285"/>
        <end position="306"/>
    </location>
</feature>
<feature type="region of interest" description="Disordered" evidence="1">
    <location>
        <begin position="1"/>
        <end position="44"/>
    </location>
</feature>
<feature type="compositionally biased region" description="Low complexity" evidence="1">
    <location>
        <begin position="34"/>
        <end position="44"/>
    </location>
</feature>
<feature type="region of interest" description="Disordered" evidence="1">
    <location>
        <begin position="209"/>
        <end position="309"/>
    </location>
</feature>
<feature type="compositionally biased region" description="Low complexity" evidence="1">
    <location>
        <begin position="251"/>
        <end position="261"/>
    </location>
</feature>
<feature type="compositionally biased region" description="Polar residues" evidence="1">
    <location>
        <begin position="179"/>
        <end position="196"/>
    </location>
</feature>
<feature type="region of interest" description="Disordered" evidence="1">
    <location>
        <begin position="331"/>
        <end position="358"/>
    </location>
</feature>
<dbReference type="VEuPathDB" id="VectorBase:RSAN_044400"/>
<gene>
    <name evidence="2" type="ORF">HPB52_014064</name>
</gene>
<comment type="caution">
    <text evidence="2">The sequence shown here is derived from an EMBL/GenBank/DDBJ whole genome shotgun (WGS) entry which is preliminary data.</text>
</comment>
<evidence type="ECO:0000313" key="3">
    <source>
        <dbReference type="Proteomes" id="UP000821837"/>
    </source>
</evidence>